<dbReference type="GO" id="GO:0004553">
    <property type="term" value="F:hydrolase activity, hydrolyzing O-glycosyl compounds"/>
    <property type="evidence" value="ECO:0007669"/>
    <property type="project" value="InterPro"/>
</dbReference>
<gene>
    <name evidence="4" type="ORF">GTC6_18536</name>
</gene>
<accession>R7Y5I3</accession>
<dbReference type="InterPro" id="IPR013320">
    <property type="entry name" value="ConA-like_dom_sf"/>
</dbReference>
<feature type="signal peptide" evidence="2">
    <location>
        <begin position="1"/>
        <end position="47"/>
    </location>
</feature>
<comment type="caution">
    <text evidence="4">The sequence shown here is derived from an EMBL/GenBank/DDBJ whole genome shotgun (WGS) entry which is preliminary data.</text>
</comment>
<dbReference type="InterPro" id="IPR050546">
    <property type="entry name" value="Glycosyl_Hydrlase_16"/>
</dbReference>
<dbReference type="AlphaFoldDB" id="R7Y5I3"/>
<organism evidence="4 5">
    <name type="scientific">Gordonia terrae C-6</name>
    <dbReference type="NCBI Taxonomy" id="1316928"/>
    <lineage>
        <taxon>Bacteria</taxon>
        <taxon>Bacillati</taxon>
        <taxon>Actinomycetota</taxon>
        <taxon>Actinomycetes</taxon>
        <taxon>Mycobacteriales</taxon>
        <taxon>Gordoniaceae</taxon>
        <taxon>Gordonia</taxon>
    </lineage>
</organism>
<keyword evidence="2" id="KW-0732">Signal</keyword>
<dbReference type="PANTHER" id="PTHR10963:SF55">
    <property type="entry name" value="GLYCOSIDE HYDROLASE FAMILY 16 PROTEIN"/>
    <property type="match status" value="1"/>
</dbReference>
<dbReference type="PANTHER" id="PTHR10963">
    <property type="entry name" value="GLYCOSYL HYDROLASE-RELATED"/>
    <property type="match status" value="1"/>
</dbReference>
<evidence type="ECO:0000313" key="4">
    <source>
        <dbReference type="EMBL" id="EON31240.1"/>
    </source>
</evidence>
<dbReference type="Proteomes" id="UP000013569">
    <property type="component" value="Unassembled WGS sequence"/>
</dbReference>
<feature type="domain" description="GH16" evidence="3">
    <location>
        <begin position="34"/>
        <end position="302"/>
    </location>
</feature>
<dbReference type="InterPro" id="IPR000757">
    <property type="entry name" value="Beta-glucanase-like"/>
</dbReference>
<protein>
    <submittedName>
        <fullName evidence="4">Beta-glucanase / Beta-glucan synthetase</fullName>
    </submittedName>
</protein>
<proteinExistence type="inferred from homology"/>
<evidence type="ECO:0000313" key="5">
    <source>
        <dbReference type="Proteomes" id="UP000013569"/>
    </source>
</evidence>
<evidence type="ECO:0000256" key="2">
    <source>
        <dbReference type="SAM" id="SignalP"/>
    </source>
</evidence>
<name>R7Y5I3_9ACTN</name>
<evidence type="ECO:0000259" key="3">
    <source>
        <dbReference type="PROSITE" id="PS51762"/>
    </source>
</evidence>
<comment type="similarity">
    <text evidence="1">Belongs to the glycosyl hydrolase 16 family.</text>
</comment>
<dbReference type="Gene3D" id="2.60.120.200">
    <property type="match status" value="1"/>
</dbReference>
<dbReference type="EMBL" id="AQPW01000028">
    <property type="protein sequence ID" value="EON31240.1"/>
    <property type="molecule type" value="Genomic_DNA"/>
</dbReference>
<dbReference type="SUPFAM" id="SSF49899">
    <property type="entry name" value="Concanavalin A-like lectins/glucanases"/>
    <property type="match status" value="1"/>
</dbReference>
<dbReference type="PATRIC" id="fig|1316928.3.peg.3746"/>
<dbReference type="PROSITE" id="PS51762">
    <property type="entry name" value="GH16_2"/>
    <property type="match status" value="1"/>
</dbReference>
<dbReference type="Pfam" id="PF00722">
    <property type="entry name" value="Glyco_hydro_16"/>
    <property type="match status" value="1"/>
</dbReference>
<feature type="chain" id="PRO_5004450187" evidence="2">
    <location>
        <begin position="48"/>
        <end position="302"/>
    </location>
</feature>
<dbReference type="GO" id="GO:0005975">
    <property type="term" value="P:carbohydrate metabolic process"/>
    <property type="evidence" value="ECO:0007669"/>
    <property type="project" value="InterPro"/>
</dbReference>
<dbReference type="CDD" id="cd08023">
    <property type="entry name" value="GH16_laminarinase_like"/>
    <property type="match status" value="1"/>
</dbReference>
<sequence length="302" mass="32170">MWYFFSMTVSPPRRGFFRRLGSHVAPVAAVTALSAAAALSLPATAHADEPFSLEFNGAAGTLPSALQHETGAGGWGNNEVQNYTADRLNSRLDGNGNLLIEARRAATGGWTSARLTTKDSFEFTYGTISARISLPQGRGLHPAFWLLGSDIDSVGYPAAGEVDIAETINTSDWVHVGVHGPTALGTATGSLDISLTDLLPGLPLPGPLAGRWERGHDLTGVDPGDFHEYAVTKTSSQIRFTIDGNAVYTINRSSLTGDERWVFDKPMYALLNVAVGGLWPGPPSSTTPSPATMTVDWLRYTP</sequence>
<evidence type="ECO:0000256" key="1">
    <source>
        <dbReference type="ARBA" id="ARBA00006865"/>
    </source>
</evidence>
<reference evidence="4 5" key="1">
    <citation type="journal article" date="2013" name="Genome Announc.">
        <title>Draft Genome Sequence of a Benzothiophene-Desulfurizing Bacterium, Gordona terrae Strain C-6.</title>
        <authorList>
            <person name="Wang W."/>
            <person name="Ma T."/>
            <person name="Ren Y."/>
            <person name="Li G."/>
        </authorList>
    </citation>
    <scope>NUCLEOTIDE SEQUENCE [LARGE SCALE GENOMIC DNA]</scope>
    <source>
        <strain evidence="4 5">C-6</strain>
    </source>
</reference>